<keyword evidence="2 5" id="KW-0812">Transmembrane</keyword>
<comment type="subcellular location">
    <subcellularLocation>
        <location evidence="1">Membrane</location>
        <topology evidence="1">Multi-pass membrane protein</topology>
    </subcellularLocation>
</comment>
<dbReference type="InterPro" id="IPR037185">
    <property type="entry name" value="EmrE-like"/>
</dbReference>
<dbReference type="SUPFAM" id="SSF103481">
    <property type="entry name" value="Multidrug resistance efflux transporter EmrE"/>
    <property type="match status" value="2"/>
</dbReference>
<dbReference type="Pfam" id="PF00892">
    <property type="entry name" value="EamA"/>
    <property type="match status" value="2"/>
</dbReference>
<keyword evidence="8" id="KW-1185">Reference proteome</keyword>
<evidence type="ECO:0000259" key="6">
    <source>
        <dbReference type="Pfam" id="PF00892"/>
    </source>
</evidence>
<proteinExistence type="predicted"/>
<accession>A0ABS2BFT9</accession>
<evidence type="ECO:0000256" key="4">
    <source>
        <dbReference type="ARBA" id="ARBA00023136"/>
    </source>
</evidence>
<reference evidence="7 8" key="1">
    <citation type="submission" date="2021-01" db="EMBL/GenBank/DDBJ databases">
        <title>Draft Genome Sequence and Polyhydroxyalkanoate Biosynthetic Potential of Jeongeupia naejangsanensis Type Strain DSM 24253.</title>
        <authorList>
            <person name="Turrini P."/>
            <person name="Artuso I."/>
            <person name="Lugli G.A."/>
            <person name="Frangipani E."/>
            <person name="Ventura M."/>
            <person name="Visca P."/>
        </authorList>
    </citation>
    <scope>NUCLEOTIDE SEQUENCE [LARGE SCALE GENOMIC DNA]</scope>
    <source>
        <strain evidence="7 8">DSM 24253</strain>
    </source>
</reference>
<organism evidence="7 8">
    <name type="scientific">Jeongeupia naejangsanensis</name>
    <dbReference type="NCBI Taxonomy" id="613195"/>
    <lineage>
        <taxon>Bacteria</taxon>
        <taxon>Pseudomonadati</taxon>
        <taxon>Pseudomonadota</taxon>
        <taxon>Betaproteobacteria</taxon>
        <taxon>Neisseriales</taxon>
        <taxon>Chitinibacteraceae</taxon>
        <taxon>Jeongeupia</taxon>
    </lineage>
</organism>
<protein>
    <submittedName>
        <fullName evidence="7">DMT family transporter</fullName>
    </submittedName>
</protein>
<feature type="domain" description="EamA" evidence="6">
    <location>
        <begin position="8"/>
        <end position="132"/>
    </location>
</feature>
<comment type="caution">
    <text evidence="7">The sequence shown here is derived from an EMBL/GenBank/DDBJ whole genome shotgun (WGS) entry which is preliminary data.</text>
</comment>
<evidence type="ECO:0000313" key="7">
    <source>
        <dbReference type="EMBL" id="MBM3114325.1"/>
    </source>
</evidence>
<feature type="transmembrane region" description="Helical" evidence="5">
    <location>
        <begin position="118"/>
        <end position="136"/>
    </location>
</feature>
<feature type="transmembrane region" description="Helical" evidence="5">
    <location>
        <begin position="142"/>
        <end position="159"/>
    </location>
</feature>
<name>A0ABS2BFT9_9NEIS</name>
<feature type="transmembrane region" description="Helical" evidence="5">
    <location>
        <begin position="35"/>
        <end position="54"/>
    </location>
</feature>
<dbReference type="InterPro" id="IPR050638">
    <property type="entry name" value="AA-Vitamin_Transporters"/>
</dbReference>
<feature type="transmembrane region" description="Helical" evidence="5">
    <location>
        <begin position="198"/>
        <end position="221"/>
    </location>
</feature>
<feature type="transmembrane region" description="Helical" evidence="5">
    <location>
        <begin position="228"/>
        <end position="249"/>
    </location>
</feature>
<dbReference type="InterPro" id="IPR000620">
    <property type="entry name" value="EamA_dom"/>
</dbReference>
<keyword evidence="4 5" id="KW-0472">Membrane</keyword>
<evidence type="ECO:0000256" key="3">
    <source>
        <dbReference type="ARBA" id="ARBA00022989"/>
    </source>
</evidence>
<feature type="domain" description="EamA" evidence="6">
    <location>
        <begin position="142"/>
        <end position="271"/>
    </location>
</feature>
<dbReference type="PANTHER" id="PTHR32322:SF9">
    <property type="entry name" value="AMINO-ACID METABOLITE EFFLUX PUMP-RELATED"/>
    <property type="match status" value="1"/>
</dbReference>
<evidence type="ECO:0000256" key="5">
    <source>
        <dbReference type="SAM" id="Phobius"/>
    </source>
</evidence>
<dbReference type="EMBL" id="JAESND010000001">
    <property type="protein sequence ID" value="MBM3114325.1"/>
    <property type="molecule type" value="Genomic_DNA"/>
</dbReference>
<dbReference type="Proteomes" id="UP000809431">
    <property type="component" value="Unassembled WGS sequence"/>
</dbReference>
<sequence>MTNGRAFALTALAMLAFAGNSILCRLALKTTPIDAASLTSIRLVAGAMALWAIVRLRGSAIGGGWCSALSLLAYAGMFSFAYLHLSAATGALLLFAAVQATMVGAGLRRGERMNPTQWLGFIVAMAGLVVLLLPGLSAPSPLGAVLMAGAGVAWGVYSLRGRGAADPLGETAGNFIRSAPLTLLVLPFFPLVRLPVDGVIYAVLSGALTSGCGYAIWYAALRGLSATGAATVQLSVPVIVAAAGVLLLGEPLSPRMLFAAAAILGGIALVLRKH</sequence>
<keyword evidence="3 5" id="KW-1133">Transmembrane helix</keyword>
<evidence type="ECO:0000313" key="8">
    <source>
        <dbReference type="Proteomes" id="UP000809431"/>
    </source>
</evidence>
<evidence type="ECO:0000256" key="2">
    <source>
        <dbReference type="ARBA" id="ARBA00022692"/>
    </source>
</evidence>
<evidence type="ECO:0000256" key="1">
    <source>
        <dbReference type="ARBA" id="ARBA00004141"/>
    </source>
</evidence>
<dbReference type="Gene3D" id="1.10.3730.20">
    <property type="match status" value="1"/>
</dbReference>
<feature type="transmembrane region" description="Helical" evidence="5">
    <location>
        <begin position="171"/>
        <end position="192"/>
    </location>
</feature>
<feature type="transmembrane region" description="Helical" evidence="5">
    <location>
        <begin position="61"/>
        <end position="81"/>
    </location>
</feature>
<dbReference type="PANTHER" id="PTHR32322">
    <property type="entry name" value="INNER MEMBRANE TRANSPORTER"/>
    <property type="match status" value="1"/>
</dbReference>
<feature type="transmembrane region" description="Helical" evidence="5">
    <location>
        <begin position="255"/>
        <end position="271"/>
    </location>
</feature>
<feature type="transmembrane region" description="Helical" evidence="5">
    <location>
        <begin position="87"/>
        <end position="106"/>
    </location>
</feature>
<gene>
    <name evidence="7" type="ORF">JMJ54_00670</name>
</gene>
<dbReference type="RefSeq" id="WP_203536026.1">
    <property type="nucleotide sequence ID" value="NZ_JAESND010000001.1"/>
</dbReference>